<feature type="transmembrane region" description="Helical" evidence="1">
    <location>
        <begin position="163"/>
        <end position="182"/>
    </location>
</feature>
<evidence type="ECO:0000313" key="3">
    <source>
        <dbReference type="Proteomes" id="UP000035159"/>
    </source>
</evidence>
<feature type="transmembrane region" description="Helical" evidence="1">
    <location>
        <begin position="36"/>
        <end position="54"/>
    </location>
</feature>
<feature type="transmembrane region" description="Helical" evidence="1">
    <location>
        <begin position="61"/>
        <end position="79"/>
    </location>
</feature>
<dbReference type="RefSeq" id="WP_047754595.1">
    <property type="nucleotide sequence ID" value="NZ_CAJUHA010000011.1"/>
</dbReference>
<feature type="transmembrane region" description="Helical" evidence="1">
    <location>
        <begin position="188"/>
        <end position="208"/>
    </location>
</feature>
<dbReference type="EMBL" id="CP011232">
    <property type="protein sequence ID" value="AKI97461.1"/>
    <property type="molecule type" value="Genomic_DNA"/>
</dbReference>
<keyword evidence="1" id="KW-0812">Transmembrane</keyword>
<dbReference type="OrthoDB" id="9845386at2"/>
<keyword evidence="1" id="KW-1133">Transmembrane helix</keyword>
<feature type="transmembrane region" description="Helical" evidence="1">
    <location>
        <begin position="110"/>
        <end position="133"/>
    </location>
</feature>
<dbReference type="Proteomes" id="UP000035159">
    <property type="component" value="Chromosome"/>
</dbReference>
<dbReference type="PATRIC" id="fig|1330330.3.peg.1236"/>
<feature type="transmembrane region" description="Helical" evidence="1">
    <location>
        <begin position="85"/>
        <end position="103"/>
    </location>
</feature>
<dbReference type="AlphaFoldDB" id="A0A0G2ZBL2"/>
<protein>
    <recommendedName>
        <fullName evidence="4">DUF4203 domain-containing protein</fullName>
    </recommendedName>
</protein>
<accession>A0A0G2ZBL2</accession>
<proteinExistence type="predicted"/>
<evidence type="ECO:0008006" key="4">
    <source>
        <dbReference type="Google" id="ProtNLM"/>
    </source>
</evidence>
<name>A0A0G2ZBL2_9BACT</name>
<keyword evidence="1" id="KW-0472">Membrane</keyword>
<gene>
    <name evidence="2" type="ORF">IX53_06100</name>
</gene>
<sequence>MLSVFQEFADILEGLVSWLKSADIESLRSFIDSFESLSPGVMVVLALVGLLFAFLGRKIFIILYTAVWALAGYYIGFKWGDSMGSTLYGVELGLLIAVLLPMLAVKAKKIFLFIIAMIATMFLCVYLLSSLGIGSNLNILDPYFFAAGIIIALFIVRMESQLVIILTSLIGSFLLGLVVARYVPSTQLSGPVALILSLVVIFIISLFVQLKWYSKEKMESDIVEEIIKEIKKT</sequence>
<organism evidence="2 3">
    <name type="scientific">Kosmotoga pacifica</name>
    <dbReference type="NCBI Taxonomy" id="1330330"/>
    <lineage>
        <taxon>Bacteria</taxon>
        <taxon>Thermotogati</taxon>
        <taxon>Thermotogota</taxon>
        <taxon>Thermotogae</taxon>
        <taxon>Kosmotogales</taxon>
        <taxon>Kosmotogaceae</taxon>
        <taxon>Kosmotoga</taxon>
    </lineage>
</organism>
<evidence type="ECO:0000256" key="1">
    <source>
        <dbReference type="SAM" id="Phobius"/>
    </source>
</evidence>
<feature type="transmembrane region" description="Helical" evidence="1">
    <location>
        <begin position="139"/>
        <end position="156"/>
    </location>
</feature>
<evidence type="ECO:0000313" key="2">
    <source>
        <dbReference type="EMBL" id="AKI97461.1"/>
    </source>
</evidence>
<reference evidence="2 3" key="1">
    <citation type="submission" date="2015-04" db="EMBL/GenBank/DDBJ databases">
        <title>Complete Genome Sequence of Kosmotoga pacifica SLHLJ1.</title>
        <authorList>
            <person name="Jiang L.J."/>
            <person name="Shao Z.Z."/>
            <person name="Jebbar M."/>
        </authorList>
    </citation>
    <scope>NUCLEOTIDE SEQUENCE [LARGE SCALE GENOMIC DNA]</scope>
    <source>
        <strain evidence="2 3">SLHLJ1</strain>
    </source>
</reference>
<dbReference type="KEGG" id="kpf:IX53_06100"/>
<keyword evidence="3" id="KW-1185">Reference proteome</keyword>